<dbReference type="CDD" id="cd00568">
    <property type="entry name" value="TPP_enzymes"/>
    <property type="match status" value="1"/>
</dbReference>
<evidence type="ECO:0000256" key="7">
    <source>
        <dbReference type="RuleBase" id="RU362132"/>
    </source>
</evidence>
<dbReference type="Gene3D" id="3.40.50.970">
    <property type="match status" value="2"/>
</dbReference>
<dbReference type="InterPro" id="IPR045229">
    <property type="entry name" value="TPP_enz"/>
</dbReference>
<dbReference type="GO" id="GO:0009097">
    <property type="term" value="P:isoleucine biosynthetic process"/>
    <property type="evidence" value="ECO:0007669"/>
    <property type="project" value="TreeGrafter"/>
</dbReference>
<dbReference type="EMBL" id="CP008822">
    <property type="protein sequence ID" value="AIM27188.1"/>
    <property type="molecule type" value="Genomic_DNA"/>
</dbReference>
<gene>
    <name evidence="11" type="ORF">HA72_1037</name>
    <name evidence="12" type="ORF">MsedA_1051</name>
    <name evidence="13" type="ORF">MsedB_1053</name>
    <name evidence="14" type="ORF">MsedC_1051</name>
    <name evidence="15" type="ORF">MsedD_1052</name>
    <name evidence="16" type="ORF">MsedE_1053</name>
</gene>
<dbReference type="SUPFAM" id="SSF52518">
    <property type="entry name" value="Thiamin diphosphate-binding fold (THDP-binding)"/>
    <property type="match status" value="2"/>
</dbReference>
<dbReference type="AlphaFoldDB" id="A0A088E5D3"/>
<evidence type="ECO:0000313" key="21">
    <source>
        <dbReference type="Proteomes" id="UP000062475"/>
    </source>
</evidence>
<comment type="function">
    <text evidence="1">Catalyzes the coenzyme A-dependent oxidative decarboxylation of different 2-oxoacids such as 2-oxoglutarate, pyruvate and 2-oxobutyrate to form their CoA derivatives.</text>
</comment>
<dbReference type="CDD" id="cd07035">
    <property type="entry name" value="TPP_PYR_POX_like"/>
    <property type="match status" value="1"/>
</dbReference>
<dbReference type="PATRIC" id="fig|43687.5.peg.1077"/>
<dbReference type="GO" id="GO:0019164">
    <property type="term" value="F:pyruvate synthase activity"/>
    <property type="evidence" value="ECO:0007669"/>
    <property type="project" value="UniProtKB-ARBA"/>
</dbReference>
<sequence>MKGSTLLLELLKDYDVDRVFGLPGETSIPYYPEFAELQVITRDERNAVYMADAYARVSFKPGVVEGPSVGSPYMLPGVIEAYKSSSPVIVITTDTDLYGERMNMLTSLDQTALFKPYTKESITVTKADDLSHAVRRAFRLATGGRPGPVHLRIPHHVLEEEGSIYLPPQREFSRYPAQRPVADRDAVRLAVSALLDSSNPVIICGQGALYSRAWDEVVELAELMGIPVGTTITGKGCISELHPLSIGVVGGRGGTSFSNSFLEEADLIFLVGSNTDSANTDRWRYPPRTKTVIHLDVSEAEVGNNYNSINLIGDAKATLREIIREVRSRGVKRREVKVNRDEFEARVREIASMSGERVNPVRFVKELERRVRDQVIVADPGVGAIYVSALFRTGKAGRNFVFNYGLGGLGYAIPASVGAQLGSGRQVLAMTGDGSFGFSAGELETIARLKSDVVLFVFNNSSFGWIRAEMRIQGRDVRGTDFSSLDYVKIAEGFGLRGYRISTDQEIGDVLDEAMESTPSLVEVVVDPEDKFYPPVAHWARALLHDVKHVY</sequence>
<proteinExistence type="inferred from homology"/>
<evidence type="ECO:0000256" key="6">
    <source>
        <dbReference type="ARBA" id="ARBA00048893"/>
    </source>
</evidence>
<dbReference type="InterPro" id="IPR029061">
    <property type="entry name" value="THDP-binding"/>
</dbReference>
<evidence type="ECO:0000313" key="22">
    <source>
        <dbReference type="Proteomes" id="UP000068832"/>
    </source>
</evidence>
<dbReference type="Proteomes" id="UP000062398">
    <property type="component" value="Chromosome"/>
</dbReference>
<evidence type="ECO:0000313" key="19">
    <source>
        <dbReference type="Proteomes" id="UP000061362"/>
    </source>
</evidence>
<evidence type="ECO:0000256" key="5">
    <source>
        <dbReference type="ARBA" id="ARBA00023052"/>
    </source>
</evidence>
<dbReference type="GO" id="GO:0018491">
    <property type="term" value="F:2-oxobutyrate synthase activity"/>
    <property type="evidence" value="ECO:0007669"/>
    <property type="project" value="UniProtKB-ARBA"/>
</dbReference>
<dbReference type="SUPFAM" id="SSF52467">
    <property type="entry name" value="DHS-like NAD/FAD-binding domain"/>
    <property type="match status" value="1"/>
</dbReference>
<evidence type="ECO:0000256" key="4">
    <source>
        <dbReference type="ARBA" id="ARBA00012691"/>
    </source>
</evidence>
<reference evidence="16 18" key="3">
    <citation type="submission" date="2015-07" db="EMBL/GenBank/DDBJ databases">
        <title>Physiological, transcriptional responses and genome re-sequencing of acid resistant extremely thermoacidophilic Metallosphaera sedula SARC-M1.</title>
        <authorList>
            <person name="Ai C."/>
            <person name="McCarthy S."/>
            <person name="Eckrich V."/>
            <person name="Rudrappa D."/>
            <person name="Qiu G."/>
            <person name="Blum P."/>
        </authorList>
    </citation>
    <scope>NUCLEOTIDE SEQUENCE [LARGE SCALE GENOMIC DNA]</scope>
    <source>
        <strain evidence="16 18">SARC-M1</strain>
    </source>
</reference>
<evidence type="ECO:0000313" key="16">
    <source>
        <dbReference type="EMBL" id="AKV83066.1"/>
    </source>
</evidence>
<comment type="subunit">
    <text evidence="3">Heterodimer composed of an alpha and a beta subunit.</text>
</comment>
<dbReference type="Pfam" id="PF00205">
    <property type="entry name" value="TPP_enzyme_M"/>
    <property type="match status" value="1"/>
</dbReference>
<dbReference type="EC" id="1.2.7.11" evidence="4"/>
<dbReference type="Pfam" id="PF02775">
    <property type="entry name" value="TPP_enzyme_C"/>
    <property type="match status" value="1"/>
</dbReference>
<dbReference type="Proteomes" id="UP000061362">
    <property type="component" value="Chromosome"/>
</dbReference>
<evidence type="ECO:0000313" key="11">
    <source>
        <dbReference type="EMBL" id="AIM27188.1"/>
    </source>
</evidence>
<evidence type="ECO:0000313" key="15">
    <source>
        <dbReference type="EMBL" id="AKV80822.1"/>
    </source>
</evidence>
<dbReference type="InterPro" id="IPR012000">
    <property type="entry name" value="Thiamin_PyroP_enz_cen_dom"/>
</dbReference>
<dbReference type="GO" id="GO:0030976">
    <property type="term" value="F:thiamine pyrophosphate binding"/>
    <property type="evidence" value="ECO:0007669"/>
    <property type="project" value="InterPro"/>
</dbReference>
<dbReference type="EMBL" id="CP012173">
    <property type="protein sequence ID" value="AKV76326.1"/>
    <property type="molecule type" value="Genomic_DNA"/>
</dbReference>
<evidence type="ECO:0000256" key="2">
    <source>
        <dbReference type="ARBA" id="ARBA00007812"/>
    </source>
</evidence>
<evidence type="ECO:0000313" key="13">
    <source>
        <dbReference type="EMBL" id="AKV76326.1"/>
    </source>
</evidence>
<reference evidence="11 17" key="1">
    <citation type="journal article" date="2014" name="J. Bacteriol.">
        <title>Role of an Archaeal PitA Transporter in the Copper and Arsenic Resistance of Metallosphaera sedula, an Extreme Thermoacidophile.</title>
        <authorList>
            <person name="McCarthy S."/>
            <person name="Ai C."/>
            <person name="Wheaton G."/>
            <person name="Tevatia R."/>
            <person name="Eckrich V."/>
            <person name="Kelly R."/>
            <person name="Blum P."/>
        </authorList>
    </citation>
    <scope>NUCLEOTIDE SEQUENCE [LARGE SCALE GENOMIC DNA]</scope>
    <source>
        <strain evidence="11 17">CuR1</strain>
    </source>
</reference>
<evidence type="ECO:0000256" key="3">
    <source>
        <dbReference type="ARBA" id="ARBA00011631"/>
    </source>
</evidence>
<dbReference type="PANTHER" id="PTHR18968">
    <property type="entry name" value="THIAMINE PYROPHOSPHATE ENZYMES"/>
    <property type="match status" value="1"/>
</dbReference>
<dbReference type="GO" id="GO:0003984">
    <property type="term" value="F:acetolactate synthase activity"/>
    <property type="evidence" value="ECO:0007669"/>
    <property type="project" value="TreeGrafter"/>
</dbReference>
<dbReference type="Gene3D" id="3.40.50.1220">
    <property type="entry name" value="TPP-binding domain"/>
    <property type="match status" value="1"/>
</dbReference>
<keyword evidence="5 7" id="KW-0786">Thiamine pyrophosphate</keyword>
<dbReference type="EMBL" id="CP012175">
    <property type="protein sequence ID" value="AKV80822.1"/>
    <property type="molecule type" value="Genomic_DNA"/>
</dbReference>
<evidence type="ECO:0000259" key="8">
    <source>
        <dbReference type="Pfam" id="PF00205"/>
    </source>
</evidence>
<dbReference type="Proteomes" id="UP000068832">
    <property type="component" value="Chromosome"/>
</dbReference>
<dbReference type="Pfam" id="PF02776">
    <property type="entry name" value="TPP_enzyme_N"/>
    <property type="match status" value="1"/>
</dbReference>
<evidence type="ECO:0000313" key="17">
    <source>
        <dbReference type="Proteomes" id="UP000029084"/>
    </source>
</evidence>
<feature type="domain" description="Thiamine pyrophosphate enzyme TPP-binding" evidence="9">
    <location>
        <begin position="389"/>
        <end position="524"/>
    </location>
</feature>
<dbReference type="GO" id="GO:0047553">
    <property type="term" value="F:2-oxoglutarate synthase activity"/>
    <property type="evidence" value="ECO:0007669"/>
    <property type="project" value="UniProtKB-ARBA"/>
</dbReference>
<dbReference type="Proteomes" id="UP000029084">
    <property type="component" value="Chromosome"/>
</dbReference>
<evidence type="ECO:0000313" key="14">
    <source>
        <dbReference type="EMBL" id="AKV78577.1"/>
    </source>
</evidence>
<dbReference type="GeneID" id="91755508"/>
<reference evidence="19 20" key="2">
    <citation type="journal article" date="2015" name="Genome Announc.">
        <title>Complete Genome Sequences of Evolved Arsenate-Resistant Metallosphaera sedula Strains.</title>
        <authorList>
            <person name="Ai C."/>
            <person name="McCarthy S."/>
            <person name="Schackwitz W."/>
            <person name="Martin J."/>
            <person name="Lipzen A."/>
            <person name="Blum P."/>
        </authorList>
    </citation>
    <scope>NUCLEOTIDE SEQUENCE [LARGE SCALE GENOMIC DNA]</scope>
    <source>
        <strain evidence="14 20">ARS120-1</strain>
        <strain evidence="15 19">ARS120-2</strain>
        <strain evidence="12 22">ARS50-1</strain>
        <strain evidence="13 21">ARS50-2</strain>
    </source>
</reference>
<feature type="domain" description="Thiamine pyrophosphate enzyme N-terminal TPP-binding" evidence="10">
    <location>
        <begin position="1"/>
        <end position="113"/>
    </location>
</feature>
<evidence type="ECO:0000313" key="12">
    <source>
        <dbReference type="EMBL" id="AKV74086.1"/>
    </source>
</evidence>
<comment type="catalytic activity">
    <reaction evidence="6">
        <text>a 2-oxocarboxylate + 2 oxidized [2Fe-2S]-[ferredoxin] + CoA = an acyl-CoA + 2 reduced [2Fe-2S]-[ferredoxin] + CO2 + H(+)</text>
        <dbReference type="Rhea" id="RHEA:42316"/>
        <dbReference type="Rhea" id="RHEA-COMP:10000"/>
        <dbReference type="Rhea" id="RHEA-COMP:10001"/>
        <dbReference type="ChEBI" id="CHEBI:15378"/>
        <dbReference type="ChEBI" id="CHEBI:16526"/>
        <dbReference type="ChEBI" id="CHEBI:33737"/>
        <dbReference type="ChEBI" id="CHEBI:33738"/>
        <dbReference type="ChEBI" id="CHEBI:35179"/>
        <dbReference type="ChEBI" id="CHEBI:57287"/>
        <dbReference type="ChEBI" id="CHEBI:58342"/>
        <dbReference type="EC" id="1.2.7.11"/>
    </reaction>
</comment>
<evidence type="ECO:0000259" key="10">
    <source>
        <dbReference type="Pfam" id="PF02776"/>
    </source>
</evidence>
<dbReference type="GO" id="GO:0000287">
    <property type="term" value="F:magnesium ion binding"/>
    <property type="evidence" value="ECO:0007669"/>
    <property type="project" value="InterPro"/>
</dbReference>
<dbReference type="PANTHER" id="PTHR18968:SF13">
    <property type="entry name" value="ACETOLACTATE SYNTHASE CATALYTIC SUBUNIT, MITOCHONDRIAL"/>
    <property type="match status" value="1"/>
</dbReference>
<dbReference type="EMBL" id="CP012176">
    <property type="protein sequence ID" value="AKV83066.1"/>
    <property type="molecule type" value="Genomic_DNA"/>
</dbReference>
<dbReference type="InterPro" id="IPR029035">
    <property type="entry name" value="DHS-like_NAD/FAD-binding_dom"/>
</dbReference>
<feature type="domain" description="Thiamine pyrophosphate enzyme central" evidence="8">
    <location>
        <begin position="189"/>
        <end position="322"/>
    </location>
</feature>
<name>A0A088E5D3_9CREN</name>
<evidence type="ECO:0000259" key="9">
    <source>
        <dbReference type="Pfam" id="PF02775"/>
    </source>
</evidence>
<dbReference type="EMBL" id="CP012174">
    <property type="protein sequence ID" value="AKV78577.1"/>
    <property type="molecule type" value="Genomic_DNA"/>
</dbReference>
<evidence type="ECO:0000256" key="1">
    <source>
        <dbReference type="ARBA" id="ARBA00003908"/>
    </source>
</evidence>
<evidence type="ECO:0000313" key="18">
    <source>
        <dbReference type="Proteomes" id="UP000056255"/>
    </source>
</evidence>
<dbReference type="InterPro" id="IPR011766">
    <property type="entry name" value="TPP_enzyme_TPP-bd"/>
</dbReference>
<organism evidence="11 17">
    <name type="scientific">Metallosphaera sedula</name>
    <dbReference type="NCBI Taxonomy" id="43687"/>
    <lineage>
        <taxon>Archaea</taxon>
        <taxon>Thermoproteota</taxon>
        <taxon>Thermoprotei</taxon>
        <taxon>Sulfolobales</taxon>
        <taxon>Sulfolobaceae</taxon>
        <taxon>Metallosphaera</taxon>
    </lineage>
</organism>
<dbReference type="RefSeq" id="WP_012020989.1">
    <property type="nucleotide sequence ID" value="NZ_AP019770.1"/>
</dbReference>
<accession>A0A088E5D3</accession>
<dbReference type="GO" id="GO:0009099">
    <property type="term" value="P:L-valine biosynthetic process"/>
    <property type="evidence" value="ECO:0007669"/>
    <property type="project" value="TreeGrafter"/>
</dbReference>
<dbReference type="Proteomes" id="UP000056255">
    <property type="component" value="Chromosome"/>
</dbReference>
<protein>
    <recommendedName>
        <fullName evidence="4">2-oxoacid oxidoreductase (ferredoxin)</fullName>
        <ecNumber evidence="4">1.2.7.11</ecNumber>
    </recommendedName>
</protein>
<dbReference type="Proteomes" id="UP000062475">
    <property type="component" value="Chromosome"/>
</dbReference>
<dbReference type="InterPro" id="IPR012001">
    <property type="entry name" value="Thiamin_PyroP_enz_TPP-bd_dom"/>
</dbReference>
<keyword evidence="11" id="KW-0808">Transferase</keyword>
<dbReference type="OMA" id="QGPWIGS"/>
<dbReference type="EMBL" id="CP012172">
    <property type="protein sequence ID" value="AKV74086.1"/>
    <property type="molecule type" value="Genomic_DNA"/>
</dbReference>
<dbReference type="GO" id="GO:0050660">
    <property type="term" value="F:flavin adenine dinucleotide binding"/>
    <property type="evidence" value="ECO:0007669"/>
    <property type="project" value="TreeGrafter"/>
</dbReference>
<comment type="similarity">
    <text evidence="2 7">Belongs to the TPP enzyme family.</text>
</comment>
<dbReference type="GO" id="GO:0005948">
    <property type="term" value="C:acetolactate synthase complex"/>
    <property type="evidence" value="ECO:0007669"/>
    <property type="project" value="TreeGrafter"/>
</dbReference>
<evidence type="ECO:0000313" key="20">
    <source>
        <dbReference type="Proteomes" id="UP000062398"/>
    </source>
</evidence>
<dbReference type="OrthoDB" id="6837at2157"/>